<gene>
    <name evidence="1" type="ORF">HNQ88_003484</name>
</gene>
<dbReference type="AlphaFoldDB" id="A0AAE4BU55"/>
<evidence type="ECO:0008006" key="3">
    <source>
        <dbReference type="Google" id="ProtNLM"/>
    </source>
</evidence>
<evidence type="ECO:0000313" key="1">
    <source>
        <dbReference type="EMBL" id="MDR6240418.1"/>
    </source>
</evidence>
<comment type="caution">
    <text evidence="1">The sequence shown here is derived from an EMBL/GenBank/DDBJ whole genome shotgun (WGS) entry which is preliminary data.</text>
</comment>
<evidence type="ECO:0000313" key="2">
    <source>
        <dbReference type="Proteomes" id="UP001185092"/>
    </source>
</evidence>
<proteinExistence type="predicted"/>
<keyword evidence="2" id="KW-1185">Reference proteome</keyword>
<dbReference type="EMBL" id="JAVDQD010000004">
    <property type="protein sequence ID" value="MDR6240418.1"/>
    <property type="molecule type" value="Genomic_DNA"/>
</dbReference>
<dbReference type="RefSeq" id="WP_309940334.1">
    <property type="nucleotide sequence ID" value="NZ_AP025305.1"/>
</dbReference>
<dbReference type="Proteomes" id="UP001185092">
    <property type="component" value="Unassembled WGS sequence"/>
</dbReference>
<reference evidence="1" key="1">
    <citation type="submission" date="2023-07" db="EMBL/GenBank/DDBJ databases">
        <title>Genomic Encyclopedia of Type Strains, Phase IV (KMG-IV): sequencing the most valuable type-strain genomes for metagenomic binning, comparative biology and taxonomic classification.</title>
        <authorList>
            <person name="Goeker M."/>
        </authorList>
    </citation>
    <scope>NUCLEOTIDE SEQUENCE</scope>
    <source>
        <strain evidence="1">DSM 26174</strain>
    </source>
</reference>
<protein>
    <recommendedName>
        <fullName evidence="3">Barstar (Barnase inhibitor)</fullName>
    </recommendedName>
</protein>
<organism evidence="1 2">
    <name type="scientific">Aureibacter tunicatorum</name>
    <dbReference type="NCBI Taxonomy" id="866807"/>
    <lineage>
        <taxon>Bacteria</taxon>
        <taxon>Pseudomonadati</taxon>
        <taxon>Bacteroidota</taxon>
        <taxon>Cytophagia</taxon>
        <taxon>Cytophagales</taxon>
        <taxon>Persicobacteraceae</taxon>
        <taxon>Aureibacter</taxon>
    </lineage>
</organism>
<sequence length="176" mass="20613">MSKTINVYTNDWVKECVELALSNHLICSGKRSDLQWFGTTLIQALNHQPNSQTSPIYGKLAVNFEDFCYQLCHSTPWGFEMGINWNAVKDVIRGEGLPQHKFFILHDAQYMYFNNFKDFNTLIEIFLEVALEHDEYGQNLKVIVLLEEHEKTSVRKLIRRKEKYPIETLKIIQEGL</sequence>
<name>A0AAE4BU55_9BACT</name>
<accession>A0AAE4BU55</accession>